<dbReference type="Proteomes" id="UP000784294">
    <property type="component" value="Unassembled WGS sequence"/>
</dbReference>
<evidence type="ECO:0000313" key="1">
    <source>
        <dbReference type="EMBL" id="VEL22394.1"/>
    </source>
</evidence>
<evidence type="ECO:0000313" key="2">
    <source>
        <dbReference type="Proteomes" id="UP000784294"/>
    </source>
</evidence>
<gene>
    <name evidence="1" type="ORF">PXEA_LOCUS15834</name>
</gene>
<dbReference type="OrthoDB" id="5974215at2759"/>
<protein>
    <submittedName>
        <fullName evidence="1">Uncharacterized protein</fullName>
    </submittedName>
</protein>
<reference evidence="1" key="1">
    <citation type="submission" date="2018-11" db="EMBL/GenBank/DDBJ databases">
        <authorList>
            <consortium name="Pathogen Informatics"/>
        </authorList>
    </citation>
    <scope>NUCLEOTIDE SEQUENCE</scope>
</reference>
<sequence>MADKPSLCRDSTMALTVKAGKEFLAGEKLGDVRAITNQLKKSEQSFKRSTTVDKTIAEARILLGKDFKLADTTTGRTLRDRAPKPVSVTPIGSKRGIKGKKVQGVKKAKLIDADPLDDYFSD</sequence>
<dbReference type="AlphaFoldDB" id="A0A448WX41"/>
<keyword evidence="2" id="KW-1185">Reference proteome</keyword>
<dbReference type="EMBL" id="CAAALY010056185">
    <property type="protein sequence ID" value="VEL22394.1"/>
    <property type="molecule type" value="Genomic_DNA"/>
</dbReference>
<comment type="caution">
    <text evidence="1">The sequence shown here is derived from an EMBL/GenBank/DDBJ whole genome shotgun (WGS) entry which is preliminary data.</text>
</comment>
<name>A0A448WX41_9PLAT</name>
<accession>A0A448WX41</accession>
<organism evidence="1 2">
    <name type="scientific">Protopolystoma xenopodis</name>
    <dbReference type="NCBI Taxonomy" id="117903"/>
    <lineage>
        <taxon>Eukaryota</taxon>
        <taxon>Metazoa</taxon>
        <taxon>Spiralia</taxon>
        <taxon>Lophotrochozoa</taxon>
        <taxon>Platyhelminthes</taxon>
        <taxon>Monogenea</taxon>
        <taxon>Polyopisthocotylea</taxon>
        <taxon>Polystomatidea</taxon>
        <taxon>Polystomatidae</taxon>
        <taxon>Protopolystoma</taxon>
    </lineage>
</organism>
<proteinExistence type="predicted"/>